<sequence length="313" mass="32949">MSGSQRHPRTAMVTGASSGIGEEYARRLAERGFALVLVARRADRLERLAAELRADYGVDVTAMPADLGDEDGLAAVESRLRDDGDAAPIDLLVNNAGRGHGGDLADLDPAAIDAVIGLNVRALVRLTRAVLPGQIRRAERRAVERPEPAERRVAERPEPSAPRAWPFRAGGGGKRGGERSGPIGVLNVASVAALLPASPGGTVYGASKAFVRSFSHSVAVEAAPHGVTVTVVLPGYVRTDMTVAVQRMGLPGIAFVDKERVVVESLRAWAAGASEVIPGMPYKAAGGLLRVVPGELFRQAVRRLGIRRMGNGE</sequence>
<reference evidence="7" key="1">
    <citation type="journal article" date="2019" name="Int. J. Syst. Evol. Microbiol.">
        <title>The Global Catalogue of Microorganisms (GCM) 10K type strain sequencing project: providing services to taxonomists for standard genome sequencing and annotation.</title>
        <authorList>
            <consortium name="The Broad Institute Genomics Platform"/>
            <consortium name="The Broad Institute Genome Sequencing Center for Infectious Disease"/>
            <person name="Wu L."/>
            <person name="Ma J."/>
        </authorList>
    </citation>
    <scope>NUCLEOTIDE SEQUENCE [LARGE SCALE GENOMIC DNA]</scope>
    <source>
        <strain evidence="7">CGMCC 4.7382</strain>
    </source>
</reference>
<feature type="domain" description="Ketoreductase" evidence="5">
    <location>
        <begin position="9"/>
        <end position="240"/>
    </location>
</feature>
<dbReference type="PRINTS" id="PR00080">
    <property type="entry name" value="SDRFAMILY"/>
</dbReference>
<dbReference type="PROSITE" id="PS00061">
    <property type="entry name" value="ADH_SHORT"/>
    <property type="match status" value="1"/>
</dbReference>
<dbReference type="CDD" id="cd05233">
    <property type="entry name" value="SDR_c"/>
    <property type="match status" value="1"/>
</dbReference>
<dbReference type="SUPFAM" id="SSF51735">
    <property type="entry name" value="NAD(P)-binding Rossmann-fold domains"/>
    <property type="match status" value="1"/>
</dbReference>
<evidence type="ECO:0000313" key="6">
    <source>
        <dbReference type="EMBL" id="MFC7326255.1"/>
    </source>
</evidence>
<dbReference type="RefSeq" id="WP_379868029.1">
    <property type="nucleotide sequence ID" value="NZ_JBHTBH010000001.1"/>
</dbReference>
<dbReference type="GO" id="GO:0016491">
    <property type="term" value="F:oxidoreductase activity"/>
    <property type="evidence" value="ECO:0007669"/>
    <property type="project" value="UniProtKB-KW"/>
</dbReference>
<accession>A0ABW2KA11</accession>
<dbReference type="InterPro" id="IPR057326">
    <property type="entry name" value="KR_dom"/>
</dbReference>
<gene>
    <name evidence="6" type="ORF">ACFQRF_00760</name>
</gene>
<dbReference type="InterPro" id="IPR002347">
    <property type="entry name" value="SDR_fam"/>
</dbReference>
<keyword evidence="2 6" id="KW-0560">Oxidoreductase</keyword>
<evidence type="ECO:0000259" key="5">
    <source>
        <dbReference type="SMART" id="SM00822"/>
    </source>
</evidence>
<dbReference type="PANTHER" id="PTHR44196:SF2">
    <property type="entry name" value="SHORT-CHAIN DEHYDROGENASE-RELATED"/>
    <property type="match status" value="1"/>
</dbReference>
<evidence type="ECO:0000256" key="4">
    <source>
        <dbReference type="SAM" id="MobiDB-lite"/>
    </source>
</evidence>
<comment type="similarity">
    <text evidence="1 3">Belongs to the short-chain dehydrogenases/reductases (SDR) family.</text>
</comment>
<feature type="compositionally biased region" description="Basic and acidic residues" evidence="4">
    <location>
        <begin position="139"/>
        <end position="158"/>
    </location>
</feature>
<protein>
    <submittedName>
        <fullName evidence="6">SDR family NAD(P)-dependent oxidoreductase</fullName>
        <ecNumber evidence="6">1.-.-.-</ecNumber>
    </submittedName>
</protein>
<dbReference type="PANTHER" id="PTHR44196">
    <property type="entry name" value="DEHYDROGENASE/REDUCTASE SDR FAMILY MEMBER 7B"/>
    <property type="match status" value="1"/>
</dbReference>
<feature type="region of interest" description="Disordered" evidence="4">
    <location>
        <begin position="139"/>
        <end position="179"/>
    </location>
</feature>
<dbReference type="SMART" id="SM00822">
    <property type="entry name" value="PKS_KR"/>
    <property type="match status" value="1"/>
</dbReference>
<evidence type="ECO:0000313" key="7">
    <source>
        <dbReference type="Proteomes" id="UP001596540"/>
    </source>
</evidence>
<keyword evidence="7" id="KW-1185">Reference proteome</keyword>
<dbReference type="Gene3D" id="3.40.50.720">
    <property type="entry name" value="NAD(P)-binding Rossmann-like Domain"/>
    <property type="match status" value="1"/>
</dbReference>
<dbReference type="EMBL" id="JBHTBH010000001">
    <property type="protein sequence ID" value="MFC7326255.1"/>
    <property type="molecule type" value="Genomic_DNA"/>
</dbReference>
<proteinExistence type="inferred from homology"/>
<dbReference type="PIRSF" id="PIRSF000126">
    <property type="entry name" value="11-beta-HSD1"/>
    <property type="match status" value="1"/>
</dbReference>
<dbReference type="EC" id="1.-.-.-" evidence="6"/>
<name>A0ABW2KA11_9ACTN</name>
<evidence type="ECO:0000256" key="3">
    <source>
        <dbReference type="RuleBase" id="RU000363"/>
    </source>
</evidence>
<dbReference type="InterPro" id="IPR020904">
    <property type="entry name" value="Sc_DH/Rdtase_CS"/>
</dbReference>
<comment type="caution">
    <text evidence="6">The sequence shown here is derived from an EMBL/GenBank/DDBJ whole genome shotgun (WGS) entry which is preliminary data.</text>
</comment>
<dbReference type="PRINTS" id="PR00081">
    <property type="entry name" value="GDHRDH"/>
</dbReference>
<dbReference type="Proteomes" id="UP001596540">
    <property type="component" value="Unassembled WGS sequence"/>
</dbReference>
<organism evidence="6 7">
    <name type="scientific">Marinactinospora rubrisoli</name>
    <dbReference type="NCBI Taxonomy" id="2715399"/>
    <lineage>
        <taxon>Bacteria</taxon>
        <taxon>Bacillati</taxon>
        <taxon>Actinomycetota</taxon>
        <taxon>Actinomycetes</taxon>
        <taxon>Streptosporangiales</taxon>
        <taxon>Nocardiopsidaceae</taxon>
        <taxon>Marinactinospora</taxon>
    </lineage>
</organism>
<dbReference type="InterPro" id="IPR036291">
    <property type="entry name" value="NAD(P)-bd_dom_sf"/>
</dbReference>
<dbReference type="Pfam" id="PF00106">
    <property type="entry name" value="adh_short"/>
    <property type="match status" value="2"/>
</dbReference>
<evidence type="ECO:0000256" key="2">
    <source>
        <dbReference type="ARBA" id="ARBA00023002"/>
    </source>
</evidence>
<evidence type="ECO:0000256" key="1">
    <source>
        <dbReference type="ARBA" id="ARBA00006484"/>
    </source>
</evidence>